<protein>
    <submittedName>
        <fullName evidence="1">Uncharacterized protein</fullName>
    </submittedName>
</protein>
<organism evidence="1 2">
    <name type="scientific">Armillaria solidipes</name>
    <dbReference type="NCBI Taxonomy" id="1076256"/>
    <lineage>
        <taxon>Eukaryota</taxon>
        <taxon>Fungi</taxon>
        <taxon>Dikarya</taxon>
        <taxon>Basidiomycota</taxon>
        <taxon>Agaricomycotina</taxon>
        <taxon>Agaricomycetes</taxon>
        <taxon>Agaricomycetidae</taxon>
        <taxon>Agaricales</taxon>
        <taxon>Marasmiineae</taxon>
        <taxon>Physalacriaceae</taxon>
        <taxon>Armillaria</taxon>
    </lineage>
</organism>
<dbReference type="AlphaFoldDB" id="A0A2H3AJ19"/>
<sequence length="288" mass="32628">MHAFIALIDDSPSFLSHRNSEKPTNICKLNSHKRRRTQLNACTQMSNAEFSWPDCNHLRVIDSVRPLGTSDWPSLVQKTPAIPIMSIASPGRKDTHPVGYYPRREGGTFNTRKVITLWQSPLLHECVGLPRHLNRRAHVVWVNSGRIYAHFFVPFLQEFIFHAQQEMESHTPIMGLSTVLVAALIFEVSAISGNDIRDSHLDLNRHPALFAYASLGEWATFLHITVAKATVFEGLLRGEQSWMIILARDSLATPIGRRSRPTIVVQQFTPLGFGLVRSLRVGRKDHRE</sequence>
<dbReference type="EMBL" id="KZ293520">
    <property type="protein sequence ID" value="PBK58891.1"/>
    <property type="molecule type" value="Genomic_DNA"/>
</dbReference>
<gene>
    <name evidence="1" type="ORF">ARMSODRAFT_983478</name>
</gene>
<accession>A0A2H3AJ19</accession>
<proteinExistence type="predicted"/>
<evidence type="ECO:0000313" key="2">
    <source>
        <dbReference type="Proteomes" id="UP000218334"/>
    </source>
</evidence>
<reference evidence="2" key="1">
    <citation type="journal article" date="2017" name="Nat. Ecol. Evol.">
        <title>Genome expansion and lineage-specific genetic innovations in the forest pathogenic fungi Armillaria.</title>
        <authorList>
            <person name="Sipos G."/>
            <person name="Prasanna A.N."/>
            <person name="Walter M.C."/>
            <person name="O'Connor E."/>
            <person name="Balint B."/>
            <person name="Krizsan K."/>
            <person name="Kiss B."/>
            <person name="Hess J."/>
            <person name="Varga T."/>
            <person name="Slot J."/>
            <person name="Riley R."/>
            <person name="Boka B."/>
            <person name="Rigling D."/>
            <person name="Barry K."/>
            <person name="Lee J."/>
            <person name="Mihaltcheva S."/>
            <person name="LaButti K."/>
            <person name="Lipzen A."/>
            <person name="Waldron R."/>
            <person name="Moloney N.M."/>
            <person name="Sperisen C."/>
            <person name="Kredics L."/>
            <person name="Vagvoelgyi C."/>
            <person name="Patrignani A."/>
            <person name="Fitzpatrick D."/>
            <person name="Nagy I."/>
            <person name="Doyle S."/>
            <person name="Anderson J.B."/>
            <person name="Grigoriev I.V."/>
            <person name="Gueldener U."/>
            <person name="Muensterkoetter M."/>
            <person name="Nagy L.G."/>
        </authorList>
    </citation>
    <scope>NUCLEOTIDE SEQUENCE [LARGE SCALE GENOMIC DNA]</scope>
    <source>
        <strain evidence="2">28-4</strain>
    </source>
</reference>
<keyword evidence="2" id="KW-1185">Reference proteome</keyword>
<evidence type="ECO:0000313" key="1">
    <source>
        <dbReference type="EMBL" id="PBK58891.1"/>
    </source>
</evidence>
<name>A0A2H3AJ19_9AGAR</name>
<dbReference type="Proteomes" id="UP000218334">
    <property type="component" value="Unassembled WGS sequence"/>
</dbReference>